<dbReference type="PANTHER" id="PTHR43227:SF8">
    <property type="entry name" value="DIACETYLCHITOBIOSE UPTAKE SYSTEM PERMEASE PROTEIN DASB"/>
    <property type="match status" value="1"/>
</dbReference>
<comment type="subcellular location">
    <subcellularLocation>
        <location evidence="1 7">Cell membrane</location>
        <topology evidence="1 7">Multi-pass membrane protein</topology>
    </subcellularLocation>
</comment>
<dbReference type="Pfam" id="PF00528">
    <property type="entry name" value="BPD_transp_1"/>
    <property type="match status" value="1"/>
</dbReference>
<keyword evidence="3" id="KW-1003">Cell membrane</keyword>
<evidence type="ECO:0000256" key="3">
    <source>
        <dbReference type="ARBA" id="ARBA00022475"/>
    </source>
</evidence>
<evidence type="ECO:0000256" key="6">
    <source>
        <dbReference type="ARBA" id="ARBA00023136"/>
    </source>
</evidence>
<reference evidence="9 10" key="1">
    <citation type="submission" date="2023-03" db="EMBL/GenBank/DDBJ databases">
        <title>Novel Species.</title>
        <authorList>
            <person name="Ma S."/>
        </authorList>
    </citation>
    <scope>NUCLEOTIDE SEQUENCE [LARGE SCALE GENOMIC DNA]</scope>
    <source>
        <strain evidence="9 10">B11</strain>
    </source>
</reference>
<evidence type="ECO:0000256" key="4">
    <source>
        <dbReference type="ARBA" id="ARBA00022692"/>
    </source>
</evidence>
<dbReference type="InterPro" id="IPR035906">
    <property type="entry name" value="MetI-like_sf"/>
</dbReference>
<keyword evidence="10" id="KW-1185">Reference proteome</keyword>
<dbReference type="RefSeq" id="WP_369017783.1">
    <property type="nucleotide sequence ID" value="NZ_CP121689.1"/>
</dbReference>
<dbReference type="Proteomes" id="UP001461341">
    <property type="component" value="Chromosome"/>
</dbReference>
<protein>
    <submittedName>
        <fullName evidence="9">Sugar ABC transporter permease</fullName>
    </submittedName>
</protein>
<dbReference type="PANTHER" id="PTHR43227">
    <property type="entry name" value="BLL4140 PROTEIN"/>
    <property type="match status" value="1"/>
</dbReference>
<organism evidence="9 10">
    <name type="scientific">Thermatribacter velox</name>
    <dbReference type="NCBI Taxonomy" id="3039681"/>
    <lineage>
        <taxon>Bacteria</taxon>
        <taxon>Pseudomonadati</taxon>
        <taxon>Atribacterota</taxon>
        <taxon>Atribacteria</taxon>
        <taxon>Atribacterales</taxon>
        <taxon>Thermatribacteraceae</taxon>
        <taxon>Thermatribacter</taxon>
    </lineage>
</organism>
<dbReference type="PROSITE" id="PS50928">
    <property type="entry name" value="ABC_TM1"/>
    <property type="match status" value="1"/>
</dbReference>
<keyword evidence="5 7" id="KW-1133">Transmembrane helix</keyword>
<evidence type="ECO:0000259" key="8">
    <source>
        <dbReference type="PROSITE" id="PS50928"/>
    </source>
</evidence>
<feature type="transmembrane region" description="Helical" evidence="7">
    <location>
        <begin position="156"/>
        <end position="179"/>
    </location>
</feature>
<evidence type="ECO:0000256" key="5">
    <source>
        <dbReference type="ARBA" id="ARBA00022989"/>
    </source>
</evidence>
<dbReference type="InterPro" id="IPR000515">
    <property type="entry name" value="MetI-like"/>
</dbReference>
<gene>
    <name evidence="9" type="ORF">QBE54_08555</name>
</gene>
<accession>A0ABZ2YCY0</accession>
<name>A0ABZ2YCY0_9BACT</name>
<dbReference type="SUPFAM" id="SSF160964">
    <property type="entry name" value="MalF N-terminal region-like"/>
    <property type="match status" value="1"/>
</dbReference>
<dbReference type="InterPro" id="IPR050809">
    <property type="entry name" value="UgpAE/MalFG_permease"/>
</dbReference>
<evidence type="ECO:0000256" key="1">
    <source>
        <dbReference type="ARBA" id="ARBA00004651"/>
    </source>
</evidence>
<evidence type="ECO:0000313" key="10">
    <source>
        <dbReference type="Proteomes" id="UP001461341"/>
    </source>
</evidence>
<dbReference type="EMBL" id="CP121689">
    <property type="protein sequence ID" value="WZL75634.1"/>
    <property type="molecule type" value="Genomic_DNA"/>
</dbReference>
<keyword evidence="6 7" id="KW-0472">Membrane</keyword>
<proteinExistence type="inferred from homology"/>
<feature type="transmembrane region" description="Helical" evidence="7">
    <location>
        <begin position="72"/>
        <end position="93"/>
    </location>
</feature>
<feature type="transmembrane region" description="Helical" evidence="7">
    <location>
        <begin position="12"/>
        <end position="31"/>
    </location>
</feature>
<dbReference type="Gene3D" id="1.10.3720.10">
    <property type="entry name" value="MetI-like"/>
    <property type="match status" value="1"/>
</dbReference>
<evidence type="ECO:0000256" key="7">
    <source>
        <dbReference type="RuleBase" id="RU363032"/>
    </source>
</evidence>
<evidence type="ECO:0000256" key="2">
    <source>
        <dbReference type="ARBA" id="ARBA00022448"/>
    </source>
</evidence>
<keyword evidence="2 7" id="KW-0813">Transport</keyword>
<comment type="similarity">
    <text evidence="7">Belongs to the binding-protein-dependent transport system permease family.</text>
</comment>
<keyword evidence="4 7" id="KW-0812">Transmembrane</keyword>
<feature type="domain" description="ABC transmembrane type-1" evidence="8">
    <location>
        <begin position="68"/>
        <end position="281"/>
    </location>
</feature>
<sequence length="293" mass="33454">MKLGSRRKWIGYAFVLPAFFFMVVFILYPLIESLILSFYDWTGISAKTFVGFENFRYLLKDRVFWLALKNNLIFTVLATAGTVILGFFLAVAIERRVRGWWFYKVVYFLPVMVSMTVVGLLWGRLLDPTLGPVNFILKKLGVASPPFWLGDPKTSLLSIIGVSIWQYAGFPMIILLAAMENVPLEVHDAATIDGVSEWQRIWYIIFPLIKPVFLMITVLQIIFSFKVFDIVWAMTQGGPGDSSIVLGVYLYKAAFRYTRFGYGAAIAVAMFLIIFPLSLLYIRLTRLEEAVEE</sequence>
<feature type="transmembrane region" description="Helical" evidence="7">
    <location>
        <begin position="200"/>
        <end position="223"/>
    </location>
</feature>
<dbReference type="SUPFAM" id="SSF161098">
    <property type="entry name" value="MetI-like"/>
    <property type="match status" value="1"/>
</dbReference>
<evidence type="ECO:0000313" key="9">
    <source>
        <dbReference type="EMBL" id="WZL75634.1"/>
    </source>
</evidence>
<feature type="transmembrane region" description="Helical" evidence="7">
    <location>
        <begin position="260"/>
        <end position="282"/>
    </location>
</feature>
<feature type="transmembrane region" description="Helical" evidence="7">
    <location>
        <begin position="105"/>
        <end position="125"/>
    </location>
</feature>
<dbReference type="CDD" id="cd06261">
    <property type="entry name" value="TM_PBP2"/>
    <property type="match status" value="1"/>
</dbReference>